<sequence>MIDERLPALIASVPPDQAYFSLEFFPPKTQAGFNNLQSRLSRMATALKPLYVTVTWGAGGSTSAKSLELAEVTQRQLGLPTVLHLTCTNMRRSMVDEALEACKELGIRNILALRGDPPREEYREESPPRNGSSSPKPDEFVWAIDLVKYIRKKHGDYFALGVAGYPEGHADESHPEAGKQSVEHDLPYLVDKLREKTAHIQDRRRQRSIYSDTDHPRLMPIQSYQIVKRITKLSHATLPKDIADRIEKVKDDDNAVKRVGVDIMSELVEQIRALPQPEGLPRGLHFYTLNLEKSVAFILERCHLLPHLNEASPDEGSDSDVVQDNDYVLVSNDVAPPSQPRISRRRASSVNAQPTTVLSWTAALLEAENRTGIPAADPNRKHSLLISEGQGSLGREATWDDFPNGRWGPAHSPAYGEIDGYGPSLKVGPATARKLWGSPTSPEDVTSMFSRLITGDLASIPWSDEVDPTAGLHGPGSLRAETSVIREQILDLIQRKHYWTLASQPAVDGARSNDEVFGWGPRDEGFVFQKAFVEFFCSRSEWENVLRKKLVETPQDHLSWMKTDAEGVYESSDNITNGASKPGRSSSKRVPGQSGVNAVTWGVFRGKEIVTPTIIESESFRAWGEEAFAIWAEWRRCYARGSSEEQTLEALRKDLVLVNVVGQDYVGGHEGNGRELWDVLRA</sequence>
<dbReference type="GO" id="GO:0071949">
    <property type="term" value="F:FAD binding"/>
    <property type="evidence" value="ECO:0007669"/>
    <property type="project" value="TreeGrafter"/>
</dbReference>
<dbReference type="SUPFAM" id="SSF51730">
    <property type="entry name" value="FAD-linked oxidoreductase"/>
    <property type="match status" value="1"/>
</dbReference>
<dbReference type="UniPathway" id="UPA00193"/>
<dbReference type="Gene3D" id="3.20.20.220">
    <property type="match status" value="1"/>
</dbReference>
<evidence type="ECO:0000256" key="5">
    <source>
        <dbReference type="ARBA" id="ARBA00022827"/>
    </source>
</evidence>
<comment type="cofactor">
    <cofactor evidence="1">
        <name>FAD</name>
        <dbReference type="ChEBI" id="CHEBI:57692"/>
    </cofactor>
</comment>
<comment type="caution">
    <text evidence="10">The sequence shown here is derived from an EMBL/GenBank/DDBJ whole genome shotgun (WGS) entry which is preliminary data.</text>
</comment>
<dbReference type="STRING" id="1664694.A0A0N1HTA0"/>
<keyword evidence="6" id="KW-0560">Oxidoreductase</keyword>
<evidence type="ECO:0000313" key="11">
    <source>
        <dbReference type="Proteomes" id="UP000038010"/>
    </source>
</evidence>
<keyword evidence="4" id="KW-0285">Flavoprotein</keyword>
<reference evidence="10 11" key="1">
    <citation type="submission" date="2015-06" db="EMBL/GenBank/DDBJ databases">
        <title>Draft genome of the ant-associated black yeast Phialophora attae CBS 131958.</title>
        <authorList>
            <person name="Moreno L.F."/>
            <person name="Stielow B.J."/>
            <person name="de Hoog S."/>
            <person name="Vicente V.A."/>
            <person name="Weiss V.A."/>
            <person name="de Vries M."/>
            <person name="Cruz L.M."/>
            <person name="Souza E.M."/>
        </authorList>
    </citation>
    <scope>NUCLEOTIDE SEQUENCE [LARGE SCALE GENOMIC DNA]</scope>
    <source>
        <strain evidence="10 11">CBS 131958</strain>
    </source>
</reference>
<dbReference type="GeneID" id="28737530"/>
<feature type="region of interest" description="Disordered" evidence="8">
    <location>
        <begin position="571"/>
        <end position="593"/>
    </location>
</feature>
<evidence type="ECO:0000256" key="6">
    <source>
        <dbReference type="ARBA" id="ARBA00023002"/>
    </source>
</evidence>
<evidence type="ECO:0000256" key="8">
    <source>
        <dbReference type="SAM" id="MobiDB-lite"/>
    </source>
</evidence>
<dbReference type="OrthoDB" id="16284at2759"/>
<evidence type="ECO:0000259" key="9">
    <source>
        <dbReference type="Pfam" id="PF21895"/>
    </source>
</evidence>
<dbReference type="InterPro" id="IPR029041">
    <property type="entry name" value="FAD-linked_oxidoreductase-like"/>
</dbReference>
<dbReference type="GO" id="GO:0035999">
    <property type="term" value="P:tetrahydrofolate interconversion"/>
    <property type="evidence" value="ECO:0007669"/>
    <property type="project" value="UniProtKB-UniPathway"/>
</dbReference>
<dbReference type="PANTHER" id="PTHR45754:SF1">
    <property type="entry name" value="METHYLENETETRAHYDROFOLATE REDUCTASE 1"/>
    <property type="match status" value="1"/>
</dbReference>
<dbReference type="CDD" id="cd00537">
    <property type="entry name" value="MTHFR"/>
    <property type="match status" value="1"/>
</dbReference>
<evidence type="ECO:0000256" key="3">
    <source>
        <dbReference type="ARBA" id="ARBA00006743"/>
    </source>
</evidence>
<dbReference type="PANTHER" id="PTHR45754">
    <property type="entry name" value="METHYLENETETRAHYDROFOLATE REDUCTASE"/>
    <property type="match status" value="1"/>
</dbReference>
<keyword evidence="5" id="KW-0274">FAD</keyword>
<feature type="compositionally biased region" description="Polar residues" evidence="8">
    <location>
        <begin position="571"/>
        <end position="585"/>
    </location>
</feature>
<proteinExistence type="inferred from homology"/>
<evidence type="ECO:0000256" key="4">
    <source>
        <dbReference type="ARBA" id="ARBA00022630"/>
    </source>
</evidence>
<accession>A0A0N1HTA0</accession>
<gene>
    <name evidence="10" type="ORF">AB675_5439</name>
</gene>
<dbReference type="AlphaFoldDB" id="A0A0N1HTA0"/>
<evidence type="ECO:0000256" key="7">
    <source>
        <dbReference type="RuleBase" id="RU004254"/>
    </source>
</evidence>
<dbReference type="EMBL" id="LFJN01000008">
    <property type="protein sequence ID" value="KPI42172.1"/>
    <property type="molecule type" value="Genomic_DNA"/>
</dbReference>
<comment type="similarity">
    <text evidence="3">Belongs to the methylenetetrahydrofolate reductase family.</text>
</comment>
<organism evidence="10 11">
    <name type="scientific">Cyphellophora attinorum</name>
    <dbReference type="NCBI Taxonomy" id="1664694"/>
    <lineage>
        <taxon>Eukaryota</taxon>
        <taxon>Fungi</taxon>
        <taxon>Dikarya</taxon>
        <taxon>Ascomycota</taxon>
        <taxon>Pezizomycotina</taxon>
        <taxon>Eurotiomycetes</taxon>
        <taxon>Chaetothyriomycetidae</taxon>
        <taxon>Chaetothyriales</taxon>
        <taxon>Cyphellophoraceae</taxon>
        <taxon>Cyphellophora</taxon>
    </lineage>
</organism>
<comment type="pathway">
    <text evidence="2 7">One-carbon metabolism; tetrahydrofolate interconversion.</text>
</comment>
<dbReference type="Pfam" id="PF02219">
    <property type="entry name" value="MTHFR"/>
    <property type="match status" value="1"/>
</dbReference>
<evidence type="ECO:0000313" key="10">
    <source>
        <dbReference type="EMBL" id="KPI42172.1"/>
    </source>
</evidence>
<evidence type="ECO:0000256" key="2">
    <source>
        <dbReference type="ARBA" id="ARBA00004777"/>
    </source>
</evidence>
<protein>
    <submittedName>
        <fullName evidence="10">Methylenetetrahydrofolate 1</fullName>
    </submittedName>
</protein>
<dbReference type="GO" id="GO:0009086">
    <property type="term" value="P:methionine biosynthetic process"/>
    <property type="evidence" value="ECO:0007669"/>
    <property type="project" value="TreeGrafter"/>
</dbReference>
<evidence type="ECO:0000256" key="1">
    <source>
        <dbReference type="ARBA" id="ARBA00001974"/>
    </source>
</evidence>
<dbReference type="Proteomes" id="UP000038010">
    <property type="component" value="Unassembled WGS sequence"/>
</dbReference>
<dbReference type="RefSeq" id="XP_018002135.1">
    <property type="nucleotide sequence ID" value="XM_018145650.1"/>
</dbReference>
<dbReference type="VEuPathDB" id="FungiDB:AB675_5439"/>
<dbReference type="GO" id="GO:0004489">
    <property type="term" value="F:methylenetetrahydrofolate reductase [NAD(P)H] activity"/>
    <property type="evidence" value="ECO:0007669"/>
    <property type="project" value="InterPro"/>
</dbReference>
<dbReference type="InterPro" id="IPR003171">
    <property type="entry name" value="Mehydrof_redctse-like"/>
</dbReference>
<name>A0A0N1HTA0_9EURO</name>
<dbReference type="GO" id="GO:0005829">
    <property type="term" value="C:cytosol"/>
    <property type="evidence" value="ECO:0007669"/>
    <property type="project" value="TreeGrafter"/>
</dbReference>
<feature type="domain" description="MTHFR SAM-binding regulatory" evidence="9">
    <location>
        <begin position="394"/>
        <end position="666"/>
    </location>
</feature>
<dbReference type="Pfam" id="PF21895">
    <property type="entry name" value="MTHFR_C"/>
    <property type="match status" value="1"/>
</dbReference>
<dbReference type="InterPro" id="IPR053806">
    <property type="entry name" value="MTHFR_C"/>
</dbReference>
<keyword evidence="11" id="KW-1185">Reference proteome</keyword>